<keyword evidence="3" id="KW-1185">Reference proteome</keyword>
<proteinExistence type="predicted"/>
<protein>
    <recommendedName>
        <fullName evidence="4">Secreted protein</fullName>
    </recommendedName>
</protein>
<comment type="caution">
    <text evidence="2">The sequence shown here is derived from an EMBL/GenBank/DDBJ whole genome shotgun (WGS) entry which is preliminary data.</text>
</comment>
<name>A0ABR1KNL6_9PEZI</name>
<evidence type="ECO:0000313" key="3">
    <source>
        <dbReference type="Proteomes" id="UP001363622"/>
    </source>
</evidence>
<keyword evidence="1" id="KW-1133">Transmembrane helix</keyword>
<feature type="transmembrane region" description="Helical" evidence="1">
    <location>
        <begin position="12"/>
        <end position="33"/>
    </location>
</feature>
<accession>A0ABR1KNL6</accession>
<evidence type="ECO:0000256" key="1">
    <source>
        <dbReference type="SAM" id="Phobius"/>
    </source>
</evidence>
<evidence type="ECO:0008006" key="4">
    <source>
        <dbReference type="Google" id="ProtNLM"/>
    </source>
</evidence>
<keyword evidence="1" id="KW-0812">Transmembrane</keyword>
<gene>
    <name evidence="2" type="ORF">IWZ03DRAFT_373981</name>
</gene>
<dbReference type="Proteomes" id="UP001363622">
    <property type="component" value="Unassembled WGS sequence"/>
</dbReference>
<evidence type="ECO:0000313" key="2">
    <source>
        <dbReference type="EMBL" id="KAK7518528.1"/>
    </source>
</evidence>
<dbReference type="EMBL" id="JBBPHU010000004">
    <property type="protein sequence ID" value="KAK7518528.1"/>
    <property type="molecule type" value="Genomic_DNA"/>
</dbReference>
<reference evidence="2 3" key="1">
    <citation type="submission" date="2024-04" db="EMBL/GenBank/DDBJ databases">
        <title>Phyllosticta paracitricarpa is synonymous to the EU quarantine fungus P. citricarpa based on phylogenomic analyses.</title>
        <authorList>
            <consortium name="Lawrence Berkeley National Laboratory"/>
            <person name="Van Ingen-Buijs V.A."/>
            <person name="Van Westerhoven A.C."/>
            <person name="Haridas S."/>
            <person name="Skiadas P."/>
            <person name="Martin F."/>
            <person name="Groenewald J.Z."/>
            <person name="Crous P.W."/>
            <person name="Seidl M.F."/>
        </authorList>
    </citation>
    <scope>NUCLEOTIDE SEQUENCE [LARGE SCALE GENOMIC DNA]</scope>
    <source>
        <strain evidence="2 3">CBS 123371</strain>
    </source>
</reference>
<sequence length="74" mass="8343">MDNGPSSDCSLSLSSSFPLLAAVMTLLVLRIVVMSCRPRQCCTSDRKDSARNGDVWTWLRTKQATPWIQRAWAR</sequence>
<organism evidence="2 3">
    <name type="scientific">Phyllosticta citriasiana</name>
    <dbReference type="NCBI Taxonomy" id="595635"/>
    <lineage>
        <taxon>Eukaryota</taxon>
        <taxon>Fungi</taxon>
        <taxon>Dikarya</taxon>
        <taxon>Ascomycota</taxon>
        <taxon>Pezizomycotina</taxon>
        <taxon>Dothideomycetes</taxon>
        <taxon>Dothideomycetes incertae sedis</taxon>
        <taxon>Botryosphaeriales</taxon>
        <taxon>Phyllostictaceae</taxon>
        <taxon>Phyllosticta</taxon>
    </lineage>
</organism>
<keyword evidence="1" id="KW-0472">Membrane</keyword>